<gene>
    <name evidence="2" type="ORF">GCM10022287_17630</name>
</gene>
<evidence type="ECO:0000313" key="2">
    <source>
        <dbReference type="EMBL" id="GAA4174169.1"/>
    </source>
</evidence>
<keyword evidence="1" id="KW-0732">Signal</keyword>
<comment type="caution">
    <text evidence="2">The sequence shown here is derived from an EMBL/GenBank/DDBJ whole genome shotgun (WGS) entry which is preliminary data.</text>
</comment>
<protein>
    <recommendedName>
        <fullName evidence="4">LamG domain-containing protein</fullName>
    </recommendedName>
</protein>
<organism evidence="2 3">
    <name type="scientific">Gryllotalpicola koreensis</name>
    <dbReference type="NCBI Taxonomy" id="993086"/>
    <lineage>
        <taxon>Bacteria</taxon>
        <taxon>Bacillati</taxon>
        <taxon>Actinomycetota</taxon>
        <taxon>Actinomycetes</taxon>
        <taxon>Micrococcales</taxon>
        <taxon>Microbacteriaceae</taxon>
        <taxon>Gryllotalpicola</taxon>
    </lineage>
</organism>
<dbReference type="Pfam" id="PF13385">
    <property type="entry name" value="Laminin_G_3"/>
    <property type="match status" value="1"/>
</dbReference>
<feature type="chain" id="PRO_5047324388" description="LamG domain-containing protein" evidence="1">
    <location>
        <begin position="23"/>
        <end position="1076"/>
    </location>
</feature>
<dbReference type="Gene3D" id="2.60.120.200">
    <property type="match status" value="1"/>
</dbReference>
<dbReference type="InterPro" id="IPR013320">
    <property type="entry name" value="ConA-like_dom_sf"/>
</dbReference>
<keyword evidence="3" id="KW-1185">Reference proteome</keyword>
<name>A0ABP7ZZM6_9MICO</name>
<evidence type="ECO:0000256" key="1">
    <source>
        <dbReference type="SAM" id="SignalP"/>
    </source>
</evidence>
<proteinExistence type="predicted"/>
<dbReference type="RefSeq" id="WP_344753502.1">
    <property type="nucleotide sequence ID" value="NZ_BAABBW010000003.1"/>
</dbReference>
<evidence type="ECO:0000313" key="3">
    <source>
        <dbReference type="Proteomes" id="UP001501079"/>
    </source>
</evidence>
<sequence>MAVFALLAAGSAAASPMSKALAASVASASEPAAVADADWAASEADASAVAAAFGHPVGVVGESSPTTEVLALPDGQMQLVSDSVPQRVLVNGAWRPVDTSLVIAADGLWTPSAVPSGVELAAGGSDVMARIQAPDGSWAAQTWPDGVLPVPSVSGSTATYASVFPGVDLILGATPSGMSEVFEVHSAQAAADPRLQALELGVQDATLSQDSVNSTVATMASGSQIEAQEPLWWDSSAEGAGPAGPGAGEPEPVAHTVSATRETLDVSAIGADASVDYPVFVDPAWSSGDNNHWYDDKAYPNQSYLNGNQNASWLGTGAAVQSGISYLSRAFWQFPTSALAGKTVTGAHLTETETETWSTTDTVGLYQIQSPVLTPGATWNQENATANVWAHLHTTFTPVSGSNTQDVTTSMAWVANNSQANTEFALKATDESNLSDRKHWALNASLSVTYDTKPNAPAYLKMTAPVRGCGTSTAPVWVNNSAQSLTLEASLSDPDSSSNLSATFTVGGKTYPGSLAKGAPTAASSTAGLSRATVPQGTLTNGTVYSWHVVANDSIDSSVASGTCYFGVDNNAPAWPVVTTTATAFQVGTATAFTASFVSGDHVKELEYWWGGPVSDPVTTPVPAAASYATGALPTCPSFQGKYGFACASGTSITLDTAPTDTDAVLWVAAIDQAGNVSIAGTKTTTGYWQIPGDKQINPDPGVSATSGHQWITSGGVSSTTTVPDTNTSDEQDLALESGLGLTTVPAPGADPDDPLATQVTALNLPGYSVLERINNGTDHESAVEGAAPSGYHHELDLGEIGALDQAPPAGTQELYECDLSNSDHMTTLSATCEGQSGYSEVALGYLWTAAANVPAGDTAVALHRCRMASGGEHFDSTSSTCEGQSAESTLGYVSAAGVDATAAQAVDTTKSFTVAAWVYPEQNSGGTIYHTIMSESGPVNSAFYFQEAAGGSASTGTGGPLRICLRTQSGTAATTCATYGSNLPLHTWTLAVGIWDAANHQLSIHAGASLNGAGVAAYTVPSGDVSGNGPILIGSAISASAAVNQWDGLIMNPVVFPGVIDSAQLTQLYNLGPIS</sequence>
<evidence type="ECO:0008006" key="4">
    <source>
        <dbReference type="Google" id="ProtNLM"/>
    </source>
</evidence>
<dbReference type="Proteomes" id="UP001501079">
    <property type="component" value="Unassembled WGS sequence"/>
</dbReference>
<dbReference type="EMBL" id="BAABBW010000003">
    <property type="protein sequence ID" value="GAA4174169.1"/>
    <property type="molecule type" value="Genomic_DNA"/>
</dbReference>
<feature type="signal peptide" evidence="1">
    <location>
        <begin position="1"/>
        <end position="22"/>
    </location>
</feature>
<accession>A0ABP7ZZM6</accession>
<dbReference type="SUPFAM" id="SSF49899">
    <property type="entry name" value="Concanavalin A-like lectins/glucanases"/>
    <property type="match status" value="1"/>
</dbReference>
<reference evidence="3" key="1">
    <citation type="journal article" date="2019" name="Int. J. Syst. Evol. Microbiol.">
        <title>The Global Catalogue of Microorganisms (GCM) 10K type strain sequencing project: providing services to taxonomists for standard genome sequencing and annotation.</title>
        <authorList>
            <consortium name="The Broad Institute Genomics Platform"/>
            <consortium name="The Broad Institute Genome Sequencing Center for Infectious Disease"/>
            <person name="Wu L."/>
            <person name="Ma J."/>
        </authorList>
    </citation>
    <scope>NUCLEOTIDE SEQUENCE [LARGE SCALE GENOMIC DNA]</scope>
    <source>
        <strain evidence="3">JCM 17591</strain>
    </source>
</reference>